<dbReference type="GO" id="GO:0005524">
    <property type="term" value="F:ATP binding"/>
    <property type="evidence" value="ECO:0007669"/>
    <property type="project" value="UniProtKB-KW"/>
</dbReference>
<dbReference type="InterPro" id="IPR027417">
    <property type="entry name" value="P-loop_NTPase"/>
</dbReference>
<dbReference type="InterPro" id="IPR036640">
    <property type="entry name" value="ABC1_TM_sf"/>
</dbReference>
<keyword evidence="5 7" id="KW-1133">Transmembrane helix</keyword>
<dbReference type="Pfam" id="PF00005">
    <property type="entry name" value="ABC_tran"/>
    <property type="match status" value="1"/>
</dbReference>
<dbReference type="PANTHER" id="PTHR43394">
    <property type="entry name" value="ATP-DEPENDENT PERMEASE MDL1, MITOCHONDRIAL"/>
    <property type="match status" value="1"/>
</dbReference>
<feature type="transmembrane region" description="Helical" evidence="7">
    <location>
        <begin position="38"/>
        <end position="62"/>
    </location>
</feature>
<dbReference type="InterPro" id="IPR039421">
    <property type="entry name" value="Type_1_exporter"/>
</dbReference>
<dbReference type="SUPFAM" id="SSF90123">
    <property type="entry name" value="ABC transporter transmembrane region"/>
    <property type="match status" value="1"/>
</dbReference>
<reference evidence="10 11" key="1">
    <citation type="submission" date="2023-07" db="EMBL/GenBank/DDBJ databases">
        <authorList>
            <person name="Girao M."/>
            <person name="Carvalho M.F."/>
        </authorList>
    </citation>
    <scope>NUCLEOTIDE SEQUENCE [LARGE SCALE GENOMIC DNA]</scope>
    <source>
        <strain evidence="10 11">YIM65754</strain>
    </source>
</reference>
<feature type="transmembrane region" description="Helical" evidence="7">
    <location>
        <begin position="181"/>
        <end position="200"/>
    </location>
</feature>
<name>A0ABU7LBX6_9NOCA</name>
<keyword evidence="11" id="KW-1185">Reference proteome</keyword>
<evidence type="ECO:0000256" key="2">
    <source>
        <dbReference type="ARBA" id="ARBA00022692"/>
    </source>
</evidence>
<evidence type="ECO:0000259" key="9">
    <source>
        <dbReference type="PROSITE" id="PS50929"/>
    </source>
</evidence>
<feature type="transmembrane region" description="Helical" evidence="7">
    <location>
        <begin position="157"/>
        <end position="175"/>
    </location>
</feature>
<dbReference type="PROSITE" id="PS50929">
    <property type="entry name" value="ABC_TM1F"/>
    <property type="match status" value="1"/>
</dbReference>
<dbReference type="PANTHER" id="PTHR43394:SF1">
    <property type="entry name" value="ATP-BINDING CASSETTE SUB-FAMILY B MEMBER 10, MITOCHONDRIAL"/>
    <property type="match status" value="1"/>
</dbReference>
<evidence type="ECO:0000256" key="7">
    <source>
        <dbReference type="SAM" id="Phobius"/>
    </source>
</evidence>
<dbReference type="EMBL" id="JAUTXY010000007">
    <property type="protein sequence ID" value="MEE2059055.1"/>
    <property type="molecule type" value="Genomic_DNA"/>
</dbReference>
<dbReference type="SUPFAM" id="SSF52540">
    <property type="entry name" value="P-loop containing nucleoside triphosphate hydrolases"/>
    <property type="match status" value="1"/>
</dbReference>
<keyword evidence="6 7" id="KW-0472">Membrane</keyword>
<dbReference type="Gene3D" id="1.20.1560.10">
    <property type="entry name" value="ABC transporter type 1, transmembrane domain"/>
    <property type="match status" value="1"/>
</dbReference>
<feature type="transmembrane region" description="Helical" evidence="7">
    <location>
        <begin position="82"/>
        <end position="107"/>
    </location>
</feature>
<keyword evidence="2 7" id="KW-0812">Transmembrane</keyword>
<accession>A0ABU7LBX6</accession>
<gene>
    <name evidence="10" type="ORF">Q7514_16150</name>
</gene>
<organism evidence="10 11">
    <name type="scientific">Rhodococcus artemisiae</name>
    <dbReference type="NCBI Taxonomy" id="714159"/>
    <lineage>
        <taxon>Bacteria</taxon>
        <taxon>Bacillati</taxon>
        <taxon>Actinomycetota</taxon>
        <taxon>Actinomycetes</taxon>
        <taxon>Mycobacteriales</taxon>
        <taxon>Nocardiaceae</taxon>
        <taxon>Rhodococcus</taxon>
    </lineage>
</organism>
<proteinExistence type="predicted"/>
<dbReference type="Pfam" id="PF00664">
    <property type="entry name" value="ABC_membrane"/>
    <property type="match status" value="1"/>
</dbReference>
<evidence type="ECO:0000313" key="10">
    <source>
        <dbReference type="EMBL" id="MEE2059055.1"/>
    </source>
</evidence>
<feature type="domain" description="ABC transmembrane type-1" evidence="9">
    <location>
        <begin position="42"/>
        <end position="324"/>
    </location>
</feature>
<evidence type="ECO:0000256" key="6">
    <source>
        <dbReference type="ARBA" id="ARBA00023136"/>
    </source>
</evidence>
<feature type="transmembrane region" description="Helical" evidence="7">
    <location>
        <begin position="293"/>
        <end position="318"/>
    </location>
</feature>
<comment type="caution">
    <text evidence="10">The sequence shown here is derived from an EMBL/GenBank/DDBJ whole genome shotgun (WGS) entry which is preliminary data.</text>
</comment>
<protein>
    <submittedName>
        <fullName evidence="10">ABC transporter ATP-binding protein</fullName>
    </submittedName>
</protein>
<evidence type="ECO:0000256" key="1">
    <source>
        <dbReference type="ARBA" id="ARBA00004651"/>
    </source>
</evidence>
<dbReference type="Gene3D" id="3.40.50.300">
    <property type="entry name" value="P-loop containing nucleotide triphosphate hydrolases"/>
    <property type="match status" value="1"/>
</dbReference>
<feature type="domain" description="ABC transporter" evidence="8">
    <location>
        <begin position="363"/>
        <end position="595"/>
    </location>
</feature>
<evidence type="ECO:0000313" key="11">
    <source>
        <dbReference type="Proteomes" id="UP001336020"/>
    </source>
</evidence>
<evidence type="ECO:0000256" key="3">
    <source>
        <dbReference type="ARBA" id="ARBA00022741"/>
    </source>
</evidence>
<dbReference type="RefSeq" id="WP_330134303.1">
    <property type="nucleotide sequence ID" value="NZ_JAUTXY010000007.1"/>
</dbReference>
<dbReference type="PROSITE" id="PS50893">
    <property type="entry name" value="ABC_TRANSPORTER_2"/>
    <property type="match status" value="1"/>
</dbReference>
<keyword evidence="3" id="KW-0547">Nucleotide-binding</keyword>
<keyword evidence="4 10" id="KW-0067">ATP-binding</keyword>
<evidence type="ECO:0000259" key="8">
    <source>
        <dbReference type="PROSITE" id="PS50893"/>
    </source>
</evidence>
<comment type="subcellular location">
    <subcellularLocation>
        <location evidence="1">Cell membrane</location>
        <topology evidence="1">Multi-pass membrane protein</topology>
    </subcellularLocation>
</comment>
<dbReference type="InterPro" id="IPR011527">
    <property type="entry name" value="ABC1_TM_dom"/>
</dbReference>
<evidence type="ECO:0000256" key="5">
    <source>
        <dbReference type="ARBA" id="ARBA00022989"/>
    </source>
</evidence>
<evidence type="ECO:0000256" key="4">
    <source>
        <dbReference type="ARBA" id="ARBA00022840"/>
    </source>
</evidence>
<dbReference type="SMART" id="SM00382">
    <property type="entry name" value="AAA"/>
    <property type="match status" value="1"/>
</dbReference>
<dbReference type="CDD" id="cd07346">
    <property type="entry name" value="ABC_6TM_exporters"/>
    <property type="match status" value="1"/>
</dbReference>
<dbReference type="InterPro" id="IPR003593">
    <property type="entry name" value="AAA+_ATPase"/>
</dbReference>
<dbReference type="InterPro" id="IPR003439">
    <property type="entry name" value="ABC_transporter-like_ATP-bd"/>
</dbReference>
<feature type="transmembrane region" description="Helical" evidence="7">
    <location>
        <begin position="269"/>
        <end position="287"/>
    </location>
</feature>
<sequence>MTADVTMTADTARSSGYFPVADGRTTVKFVRGLLGGKWPALLGVAVILLLGAGLGLVIPWGYGLMVDTAIDGGGVLEILRIGGWQIAAAIASAALTGLGIALSAQLLETALAGLRERMVGAALRLPQARVEEAGSGDLVSRATDDVNVVSEAISRGVPALATSGFAIGATIAGFGALDWRFLIVVLAVLPVHWIGARRYLRSAPPVYRQERAAMAVRAHHMLGAIRGLPTVHSFNLIDQSRDRVGNGSWSVVRWSMRARIVQNRLGGKANLAEFVGMATVLLIGFYLVDSDAITVGAVTTAMLLFLRLFGPIGALLMVMDEIQTGAASLGRIVGVVDLVENDLGRPSAARDESPVETPEAVEICIDSLGFRYDGADHQAVDDVTVTIAAGETVAVVGASGAGKTTLATLIAGVHVPDSGSVRIGGTDLAELPEEATPVLLTQEVHVFSGTVAEDLRIAASEADEESLQRALETVGAWEWVSLLEDGLDSAIGAGGHELTPKHVQQLALARLVLRDPSVVILDEATADADSSDADALEDAAQAALRGRTAVVVAHRLSQAARADRILVMDEGRIVEEGTHQHLSAAGGRYAELWSAWSRFRAAAQS</sequence>
<dbReference type="Proteomes" id="UP001336020">
    <property type="component" value="Unassembled WGS sequence"/>
</dbReference>